<accession>A0A3B1DA74</accession>
<evidence type="ECO:0000259" key="1">
    <source>
        <dbReference type="Pfam" id="PF03781"/>
    </source>
</evidence>
<dbReference type="Gene3D" id="3.90.1580.10">
    <property type="entry name" value="paralog of FGE (formylglycine-generating enzyme)"/>
    <property type="match status" value="1"/>
</dbReference>
<dbReference type="InterPro" id="IPR016187">
    <property type="entry name" value="CTDL_fold"/>
</dbReference>
<name>A0A3B1DA74_9ZZZZ</name>
<evidence type="ECO:0000313" key="2">
    <source>
        <dbReference type="EMBL" id="VAX32848.1"/>
    </source>
</evidence>
<protein>
    <recommendedName>
        <fullName evidence="1">Sulfatase-modifying factor enzyme-like domain-containing protein</fullName>
    </recommendedName>
</protein>
<reference evidence="2" key="1">
    <citation type="submission" date="2018-06" db="EMBL/GenBank/DDBJ databases">
        <authorList>
            <person name="Zhirakovskaya E."/>
        </authorList>
    </citation>
    <scope>NUCLEOTIDE SEQUENCE</scope>
</reference>
<dbReference type="InterPro" id="IPR005532">
    <property type="entry name" value="SUMF_dom"/>
</dbReference>
<gene>
    <name evidence="2" type="ORF">MNBD_NITROSPINAE05-631</name>
</gene>
<dbReference type="SUPFAM" id="SSF56436">
    <property type="entry name" value="C-type lectin-like"/>
    <property type="match status" value="1"/>
</dbReference>
<organism evidence="2">
    <name type="scientific">hydrothermal vent metagenome</name>
    <dbReference type="NCBI Taxonomy" id="652676"/>
    <lineage>
        <taxon>unclassified sequences</taxon>
        <taxon>metagenomes</taxon>
        <taxon>ecological metagenomes</taxon>
    </lineage>
</organism>
<dbReference type="Pfam" id="PF03781">
    <property type="entry name" value="FGE-sulfatase"/>
    <property type="match status" value="1"/>
</dbReference>
<dbReference type="PANTHER" id="PTHR23150">
    <property type="entry name" value="SULFATASE MODIFYING FACTOR 1, 2"/>
    <property type="match status" value="1"/>
</dbReference>
<dbReference type="InterPro" id="IPR042095">
    <property type="entry name" value="SUMF_sf"/>
</dbReference>
<dbReference type="PANTHER" id="PTHR23150:SF19">
    <property type="entry name" value="FORMYLGLYCINE-GENERATING ENZYME"/>
    <property type="match status" value="1"/>
</dbReference>
<dbReference type="InterPro" id="IPR027417">
    <property type="entry name" value="P-loop_NTPase"/>
</dbReference>
<dbReference type="EMBL" id="UOGG01000225">
    <property type="protein sequence ID" value="VAX32848.1"/>
    <property type="molecule type" value="Genomic_DNA"/>
</dbReference>
<dbReference type="InterPro" id="IPR051043">
    <property type="entry name" value="Sulfatase_Mod_Factor_Kinase"/>
</dbReference>
<dbReference type="Gene3D" id="3.40.50.300">
    <property type="entry name" value="P-loop containing nucleotide triphosphate hydrolases"/>
    <property type="match status" value="1"/>
</dbReference>
<feature type="non-terminal residue" evidence="2">
    <location>
        <position position="1"/>
    </location>
</feature>
<proteinExistence type="predicted"/>
<dbReference type="AlphaFoldDB" id="A0A3B1DA74"/>
<sequence>LLDTNPIHHRQSLQEQVFPSYRAIHEDLLEVNSLKIMLRAELGMGKTSYLKSYQEKLLLGKAHPVYPLPLYFHLGDLPAGTGFGQFFETVYQEILKVVLLEQEEFPELELDEVLLYKTIQLINQTSKITFLLDGLDQLDPEDRFHVYFETFVDDNSFRSNFVVLATRGFHLGSLATDSVVIKGEDSAFQCKMQEIDEKDRRNYLGDSRDIKWLKEVFVNFPEVGRTPVLLKMIPLLAENELLEGLTNRGGIYSAYFDHLLKASFPEDGKESAILTWLTNVSFQLLERGQAQRFEDVELGFVKKVLSEIQGNDEASEFPTELGFVIQQTASRFEYRHPSFQEYFAARYLALQPDWQSHVRAHCREEIWEEVIKFLAAMVPANELFDILLQEGAVFLAGHCLSEADLAPDKSLLIRHLLKYQCKEAYPQFIGFRAIQTSEVIKAVDRKFLDERIEDLLQREKRDSRILFAALEMLLALNGQDIHALVDVQDFAPLLKIKELKNFLAEQQDEEQVKVSHLKKWGEMVTVPAGKFIYQDEKDEEDRINLMEYAIMKYPVTNALYQEFDPNHRQRFPLYSKTPDQPVIGINYFEALVFSMWSGKRLATEKEWEKAARGTDGRDYPWGEAMGYQAGYNNTADYVFGQTNVVEEFEQGISPYGCFDMSGNVWEWCVQLFASKHTTQRIVRGGSWLNYLIHSKCKFRNSFDPSERHPTVGFRCVSGPRITVIEDDDEED</sequence>
<dbReference type="GO" id="GO:0120147">
    <property type="term" value="F:formylglycine-generating oxidase activity"/>
    <property type="evidence" value="ECO:0007669"/>
    <property type="project" value="TreeGrafter"/>
</dbReference>
<feature type="domain" description="Sulfatase-modifying factor enzyme-like" evidence="1">
    <location>
        <begin position="522"/>
        <end position="716"/>
    </location>
</feature>